<dbReference type="EMBL" id="CP006935">
    <property type="protein sequence ID" value="AHC40245.1"/>
    <property type="molecule type" value="Genomic_DNA"/>
</dbReference>
<keyword evidence="2" id="KW-1185">Reference proteome</keyword>
<evidence type="ECO:0000313" key="1">
    <source>
        <dbReference type="EMBL" id="AHC40245.1"/>
    </source>
</evidence>
<dbReference type="Proteomes" id="UP000018745">
    <property type="component" value="Chromosome"/>
</dbReference>
<reference evidence="1 2" key="1">
    <citation type="journal article" date="2014" name="Genome Announc.">
        <title>Complete Genome Sequence of Mycoplasma ovis Strain Michigan, a Hemoplasma of Sheep with Two Distinct 16S rRNA Genes.</title>
        <authorList>
            <person name="Deshuillers P.L."/>
            <person name="Santos A.P."/>
            <person name="do Nascimento N.C."/>
            <person name="Hampel J.A."/>
            <person name="Bergin I.L."/>
            <person name="Dyson M.C."/>
            <person name="Messick J.B."/>
        </authorList>
    </citation>
    <scope>NUCLEOTIDE SEQUENCE [LARGE SCALE GENOMIC DNA]</scope>
    <source>
        <strain evidence="1 2">Michigan</strain>
    </source>
</reference>
<protein>
    <submittedName>
        <fullName evidence="1">Uncharacterized protein</fullName>
    </submittedName>
</protein>
<evidence type="ECO:0000313" key="2">
    <source>
        <dbReference type="Proteomes" id="UP000018745"/>
    </source>
</evidence>
<sequence length="90" mass="10242">MPLIKSPEVSEFNILLLSSSYIKEELSEIFKEAPEEILLFLDNFSAILNPFVVAFFNFKLTVLGLPFSFANNLVVTFSKLTLELLEELPK</sequence>
<dbReference type="RefSeq" id="WP_024071146.1">
    <property type="nucleotide sequence ID" value="NC_023062.1"/>
</dbReference>
<name>A0ABM5P1D7_9MOLU</name>
<accession>A0ABM5P1D7</accession>
<gene>
    <name evidence="1" type="ORF">OVS_01800</name>
</gene>
<proteinExistence type="predicted"/>
<organism evidence="1 2">
    <name type="scientific">Mycoplasma ovis str. Michigan</name>
    <dbReference type="NCBI Taxonomy" id="1415773"/>
    <lineage>
        <taxon>Bacteria</taxon>
        <taxon>Bacillati</taxon>
        <taxon>Mycoplasmatota</taxon>
        <taxon>Mollicutes</taxon>
        <taxon>Mycoplasmataceae</taxon>
        <taxon>Mycoplasma</taxon>
    </lineage>
</organism>